<proteinExistence type="inferred from homology"/>
<dbReference type="OrthoDB" id="430207at2759"/>
<comment type="caution">
    <text evidence="7">The sequence shown here is derived from an EMBL/GenBank/DDBJ whole genome shotgun (WGS) entry which is preliminary data.</text>
</comment>
<name>A0A8J2SQ70_9STRA</name>
<accession>A0A8J2SQ70</accession>
<dbReference type="Proteomes" id="UP000789595">
    <property type="component" value="Unassembled WGS sequence"/>
</dbReference>
<keyword evidence="8" id="KW-1185">Reference proteome</keyword>
<evidence type="ECO:0008006" key="9">
    <source>
        <dbReference type="Google" id="ProtNLM"/>
    </source>
</evidence>
<comment type="similarity">
    <text evidence="2 6">Belongs to the peroxisomal membrane protein PXMP2/4 family.</text>
</comment>
<keyword evidence="4 6" id="KW-1133">Transmembrane helix</keyword>
<evidence type="ECO:0000313" key="7">
    <source>
        <dbReference type="EMBL" id="CAH0370654.1"/>
    </source>
</evidence>
<protein>
    <recommendedName>
        <fullName evidence="9">Peroxisomal membrane protein MPV17</fullName>
    </recommendedName>
</protein>
<evidence type="ECO:0000256" key="2">
    <source>
        <dbReference type="ARBA" id="ARBA00006824"/>
    </source>
</evidence>
<keyword evidence="5 6" id="KW-0472">Membrane</keyword>
<feature type="transmembrane region" description="Helical" evidence="6">
    <location>
        <begin position="12"/>
        <end position="32"/>
    </location>
</feature>
<evidence type="ECO:0000256" key="1">
    <source>
        <dbReference type="ARBA" id="ARBA00004141"/>
    </source>
</evidence>
<dbReference type="PANTHER" id="PTHR11266:SF17">
    <property type="entry name" value="PROTEIN MPV17"/>
    <property type="match status" value="1"/>
</dbReference>
<evidence type="ECO:0000256" key="3">
    <source>
        <dbReference type="ARBA" id="ARBA00022692"/>
    </source>
</evidence>
<reference evidence="7" key="1">
    <citation type="submission" date="2021-11" db="EMBL/GenBank/DDBJ databases">
        <authorList>
            <consortium name="Genoscope - CEA"/>
            <person name="William W."/>
        </authorList>
    </citation>
    <scope>NUCLEOTIDE SEQUENCE</scope>
</reference>
<feature type="transmembrane region" description="Helical" evidence="6">
    <location>
        <begin position="44"/>
        <end position="63"/>
    </location>
</feature>
<dbReference type="Pfam" id="PF04117">
    <property type="entry name" value="Mpv17_PMP22"/>
    <property type="match status" value="1"/>
</dbReference>
<comment type="subcellular location">
    <subcellularLocation>
        <location evidence="1">Membrane</location>
        <topology evidence="1">Multi-pass membrane protein</topology>
    </subcellularLocation>
</comment>
<evidence type="ECO:0000256" key="6">
    <source>
        <dbReference type="RuleBase" id="RU363053"/>
    </source>
</evidence>
<organism evidence="7 8">
    <name type="scientific">Pelagomonas calceolata</name>
    <dbReference type="NCBI Taxonomy" id="35677"/>
    <lineage>
        <taxon>Eukaryota</taxon>
        <taxon>Sar</taxon>
        <taxon>Stramenopiles</taxon>
        <taxon>Ochrophyta</taxon>
        <taxon>Pelagophyceae</taxon>
        <taxon>Pelagomonadales</taxon>
        <taxon>Pelagomonadaceae</taxon>
        <taxon>Pelagomonas</taxon>
    </lineage>
</organism>
<gene>
    <name evidence="7" type="ORF">PECAL_3P05500</name>
</gene>
<evidence type="ECO:0000256" key="5">
    <source>
        <dbReference type="ARBA" id="ARBA00023136"/>
    </source>
</evidence>
<dbReference type="PANTHER" id="PTHR11266">
    <property type="entry name" value="PEROXISOMAL MEMBRANE PROTEIN 2, PXMP2 MPV17"/>
    <property type="match status" value="1"/>
</dbReference>
<dbReference type="InterPro" id="IPR007248">
    <property type="entry name" value="Mpv17_PMP22"/>
</dbReference>
<evidence type="ECO:0000313" key="8">
    <source>
        <dbReference type="Proteomes" id="UP000789595"/>
    </source>
</evidence>
<dbReference type="GO" id="GO:0005737">
    <property type="term" value="C:cytoplasm"/>
    <property type="evidence" value="ECO:0007669"/>
    <property type="project" value="TreeGrafter"/>
</dbReference>
<sequence>MTARRKALELGRNIAVGGTLCTVGDGAAQYAFTDTFDGRRLGAMMSYGSWSAIIYHYWYAFLARRLPPSAYVQKAALDCFVVTPGFEIPALMTWTGILGRRQTLDEALSQLRRDFPTALAVDVAMWGPASLVMFRYVPLRFQVPYMYGFGACWDFIMSWIAFDK</sequence>
<dbReference type="AlphaFoldDB" id="A0A8J2SQ70"/>
<evidence type="ECO:0000256" key="4">
    <source>
        <dbReference type="ARBA" id="ARBA00022989"/>
    </source>
</evidence>
<keyword evidence="3 6" id="KW-0812">Transmembrane</keyword>
<feature type="transmembrane region" description="Helical" evidence="6">
    <location>
        <begin position="75"/>
        <end position="97"/>
    </location>
</feature>
<dbReference type="EMBL" id="CAKKNE010000003">
    <property type="protein sequence ID" value="CAH0370654.1"/>
    <property type="molecule type" value="Genomic_DNA"/>
</dbReference>
<dbReference type="GO" id="GO:0016020">
    <property type="term" value="C:membrane"/>
    <property type="evidence" value="ECO:0007669"/>
    <property type="project" value="UniProtKB-SubCell"/>
</dbReference>
<feature type="transmembrane region" description="Helical" evidence="6">
    <location>
        <begin position="144"/>
        <end position="162"/>
    </location>
</feature>